<evidence type="ECO:0000256" key="4">
    <source>
        <dbReference type="SAM" id="MobiDB-lite"/>
    </source>
</evidence>
<dbReference type="Pfam" id="PF22952">
    <property type="entry name" value="KH_11"/>
    <property type="match status" value="1"/>
</dbReference>
<name>A0A9W4HRA7_PENOL</name>
<dbReference type="PANTHER" id="PTHR10627:SF31">
    <property type="entry name" value="DODECA-SATELLITE-BINDING PROTEIN 1, ISOFORM A"/>
    <property type="match status" value="1"/>
</dbReference>
<sequence>MAAETSSTNGGSLAAMLEQQHARDEAHKATVEETVDEEDLKHPPPTAAQPVQPVLVDADTPEQPPVADPLPGSTKPAPKKAPAFDVQSEELFPALGSGPKPTAPAAATWGAKKPSAAAAVPNGQPPKSMEIPRVMALPGKHMEQLRLAPSQMQPRGQMKKPLRDILRDISRRSKANVDMRDGPSGSVIFEGKGSVDAVRQALREVAQQVGSKQSVRVPIPTSARAHIIGRQGSVITDIQTRTGARVQVPRADGNAAAEDDDDDTIDILIEGDAVAAEMARREIEAIVKERGSSMSFKLKTVPPEFFPFIAGAHDANLRAIEERTKAQINVPRYDTWSSQPPPQEANPGQVQFVACPDKHISISGERAAAQEARAEIERLAAQLRQRLTLRQLAINRGQHQFILGNEADALHKFIAQTGCAVVLPPPSDDSEFLTITGPLDQIEAGIEHAMDLATSMQMASIDLSRQHPTAPAGPHAHASALSQYLRRRQVIKELESTYDAHIALPPSVGGPVTWEVYSRDGKNTIRARSDIMNLIQALPPSRLRHVPVDPYFHQYLRNRSASTLQGDYGVHLMVPDDIDSTEVVLVYEGPSATASRFEVPRQRPSPADVATFEKSLQEAQQFLLSALGDQNDIVSKSVAIPSKYQEKARKFINREQEAKGEESIPVRAIVGEAKGSQCQVSLRGPSATVADLVTKLEAFVVEQEQDDKERGYITSFDFPQKYANFLIGKRGENINKLREEFDVDIKVENGKVEVKGPKAKADATRMRIINMGRKLEDETTHILKVPAQYHRELIGQRGIQVNKLQDRYSVRVQFPRATASDDVADAGSDAGGARPSRAQQAPDEVLVKGPSKGADSARDEILSLLQWIIENGHSAAVSVAQSQVASLIGQRGREMEKLRADTGAQIDVPNANDAPDASGRVEIRVKGTKQQVAEAKKILLQRASEFDATVTKSIEVDKKYHKALIGGGGANIRKIVTEAGGPSDGSAARMVRFPKPDSTESTIRLEGNGKIVDSIITAIEEFVKERQDQVTEILDVPTAQHRLLIGRGGDTRRGIESKFNVTLDIPKLGSGRTDVKLKGPSTAVESAKEHVKSMLKEQHAETMEVPSHLHHAVADNGTIFRRLRNDHQVTVDHAGQPVPPVNATEETRANGAAMPLITDDPTAAADAHSWTIVDNTAPSTPSSPYPWVLTGSPENVAKARAVIEKAIASASQQSATGFLILPDPKTYCFVVGQGGSQINTIRKQTGCHINVPKQQAPGEAIQIRGSSAGLEQAKEMILEAVQNGLNGSR</sequence>
<feature type="region of interest" description="Disordered" evidence="4">
    <location>
        <begin position="820"/>
        <end position="854"/>
    </location>
</feature>
<dbReference type="OrthoDB" id="10027144at2759"/>
<keyword evidence="1" id="KW-0677">Repeat</keyword>
<reference evidence="6" key="1">
    <citation type="submission" date="2021-07" db="EMBL/GenBank/DDBJ databases">
        <authorList>
            <person name="Branca A.L. A."/>
        </authorList>
    </citation>
    <scope>NUCLEOTIDE SEQUENCE</scope>
</reference>
<feature type="compositionally biased region" description="Basic and acidic residues" evidence="4">
    <location>
        <begin position="20"/>
        <end position="31"/>
    </location>
</feature>
<dbReference type="PANTHER" id="PTHR10627">
    <property type="entry name" value="SCP160"/>
    <property type="match status" value="1"/>
</dbReference>
<evidence type="ECO:0000256" key="2">
    <source>
        <dbReference type="PROSITE-ProRule" id="PRU00117"/>
    </source>
</evidence>
<evidence type="ECO:0000313" key="6">
    <source>
        <dbReference type="EMBL" id="CAG8128964.1"/>
    </source>
</evidence>
<dbReference type="Pfam" id="PF00013">
    <property type="entry name" value="KH_1"/>
    <property type="match status" value="8"/>
</dbReference>
<accession>A0A9W4HRA7</accession>
<dbReference type="CDD" id="cd22408">
    <property type="entry name" value="KH-I_Vigilin_rpt4"/>
    <property type="match status" value="1"/>
</dbReference>
<keyword evidence="7" id="KW-1185">Reference proteome</keyword>
<proteinExistence type="predicted"/>
<feature type="domain" description="K Homology" evidence="5">
    <location>
        <begin position="948"/>
        <end position="1024"/>
    </location>
</feature>
<feature type="domain" description="K Homology" evidence="5">
    <location>
        <begin position="1213"/>
        <end position="1282"/>
    </location>
</feature>
<protein>
    <recommendedName>
        <fullName evidence="5">K Homology domain-containing protein</fullName>
    </recommendedName>
</protein>
<feature type="coiled-coil region" evidence="3">
    <location>
        <begin position="362"/>
        <end position="389"/>
    </location>
</feature>
<organism evidence="6 7">
    <name type="scientific">Penicillium olsonii</name>
    <dbReference type="NCBI Taxonomy" id="99116"/>
    <lineage>
        <taxon>Eukaryota</taxon>
        <taxon>Fungi</taxon>
        <taxon>Dikarya</taxon>
        <taxon>Ascomycota</taxon>
        <taxon>Pezizomycotina</taxon>
        <taxon>Eurotiomycetes</taxon>
        <taxon>Eurotiomycetidae</taxon>
        <taxon>Eurotiales</taxon>
        <taxon>Aspergillaceae</taxon>
        <taxon>Penicillium</taxon>
    </lineage>
</organism>
<evidence type="ECO:0000256" key="1">
    <source>
        <dbReference type="ARBA" id="ARBA00022737"/>
    </source>
</evidence>
<dbReference type="Gene3D" id="3.30.1370.10">
    <property type="entry name" value="K Homology domain, type 1"/>
    <property type="match status" value="9"/>
</dbReference>
<keyword evidence="3" id="KW-0175">Coiled coil</keyword>
<dbReference type="GO" id="GO:0005737">
    <property type="term" value="C:cytoplasm"/>
    <property type="evidence" value="ECO:0007669"/>
    <property type="project" value="TreeGrafter"/>
</dbReference>
<feature type="region of interest" description="Disordered" evidence="4">
    <location>
        <begin position="1"/>
        <end position="83"/>
    </location>
</feature>
<dbReference type="SMART" id="SM00322">
    <property type="entry name" value="KH"/>
    <property type="match status" value="10"/>
</dbReference>
<gene>
    <name evidence="6" type="ORF">POLS_LOCUS5457</name>
</gene>
<keyword evidence="2" id="KW-0694">RNA-binding</keyword>
<feature type="domain" description="K Homology" evidence="5">
    <location>
        <begin position="1097"/>
        <end position="1208"/>
    </location>
</feature>
<feature type="domain" description="K Homology" evidence="5">
    <location>
        <begin position="292"/>
        <end position="381"/>
    </location>
</feature>
<dbReference type="Proteomes" id="UP001153618">
    <property type="component" value="Unassembled WGS sequence"/>
</dbReference>
<dbReference type="CDD" id="cd22449">
    <property type="entry name" value="KH-I_ScSCP160_rpt4"/>
    <property type="match status" value="1"/>
</dbReference>
<comment type="caution">
    <text evidence="6">The sequence shown here is derived from an EMBL/GenBank/DDBJ whole genome shotgun (WGS) entry which is preliminary data.</text>
</comment>
<dbReference type="InterPro" id="IPR004088">
    <property type="entry name" value="KH_dom_type_1"/>
</dbReference>
<dbReference type="InterPro" id="IPR036612">
    <property type="entry name" value="KH_dom_type_1_sf"/>
</dbReference>
<dbReference type="EMBL" id="CAJVOS010000027">
    <property type="protein sequence ID" value="CAG8128964.1"/>
    <property type="molecule type" value="Genomic_DNA"/>
</dbReference>
<dbReference type="InterPro" id="IPR054548">
    <property type="entry name" value="SCP160-like_KH"/>
</dbReference>
<feature type="domain" description="K Homology" evidence="5">
    <location>
        <begin position="386"/>
        <end position="454"/>
    </location>
</feature>
<evidence type="ECO:0000313" key="7">
    <source>
        <dbReference type="Proteomes" id="UP001153618"/>
    </source>
</evidence>
<dbReference type="GO" id="GO:0003729">
    <property type="term" value="F:mRNA binding"/>
    <property type="evidence" value="ECO:0007669"/>
    <property type="project" value="TreeGrafter"/>
</dbReference>
<feature type="compositionally biased region" description="Low complexity" evidence="4">
    <location>
        <begin position="820"/>
        <end position="838"/>
    </location>
</feature>
<evidence type="ECO:0000256" key="3">
    <source>
        <dbReference type="SAM" id="Coils"/>
    </source>
</evidence>
<dbReference type="SUPFAM" id="SSF54791">
    <property type="entry name" value="Eukaryotic type KH-domain (KH-domain type I)"/>
    <property type="match status" value="8"/>
</dbReference>
<feature type="compositionally biased region" description="Polar residues" evidence="4">
    <location>
        <begin position="1"/>
        <end position="11"/>
    </location>
</feature>
<dbReference type="InterPro" id="IPR004087">
    <property type="entry name" value="KH_dom"/>
</dbReference>
<feature type="domain" description="K Homology" evidence="5">
    <location>
        <begin position="211"/>
        <end position="288"/>
    </location>
</feature>
<evidence type="ECO:0000259" key="5">
    <source>
        <dbReference type="SMART" id="SM00322"/>
    </source>
</evidence>
<feature type="domain" description="K Homology" evidence="5">
    <location>
        <begin position="710"/>
        <end position="773"/>
    </location>
</feature>
<feature type="domain" description="K Homology" evidence="5">
    <location>
        <begin position="1028"/>
        <end position="1096"/>
    </location>
</feature>
<feature type="domain" description="K Homology" evidence="5">
    <location>
        <begin position="777"/>
        <end position="866"/>
    </location>
</feature>
<dbReference type="PROSITE" id="PS50084">
    <property type="entry name" value="KH_TYPE_1"/>
    <property type="match status" value="9"/>
</dbReference>
<feature type="domain" description="K Homology" evidence="5">
    <location>
        <begin position="871"/>
        <end position="944"/>
    </location>
</feature>